<keyword evidence="4" id="KW-1185">Reference proteome</keyword>
<dbReference type="OMA" id="CSICALI"/>
<reference evidence="3" key="1">
    <citation type="submission" date="2007-07" db="EMBL/GenBank/DDBJ databases">
        <title>PCAP assembly of the Caenorhabditis remanei genome.</title>
        <authorList>
            <consortium name="The Caenorhabditis remanei Sequencing Consortium"/>
            <person name="Wilson R.K."/>
        </authorList>
    </citation>
    <scope>NUCLEOTIDE SEQUENCE [LARGE SCALE GENOMIC DNA]</scope>
    <source>
        <strain evidence="3">PB4641</strain>
    </source>
</reference>
<dbReference type="EMBL" id="DS268616">
    <property type="protein sequence ID" value="EFO94244.1"/>
    <property type="molecule type" value="Genomic_DNA"/>
</dbReference>
<dbReference type="AlphaFoldDB" id="E3NE08"/>
<dbReference type="OrthoDB" id="5799677at2759"/>
<keyword evidence="2" id="KW-0472">Membrane</keyword>
<evidence type="ECO:0000313" key="4">
    <source>
        <dbReference type="Proteomes" id="UP000008281"/>
    </source>
</evidence>
<sequence length="135" mass="14756">MALIDKVLSIISIPDKNTNDSTGNSTDLYEEWARGDGQLLLPLMLIMIFLFCSICALIQISIFVIFLCIRQLIGDNDVVEEAFSERTQSSRRDPSERSEKLMGTDAESSIPLGGDGTPRSRKSIVSSPATGTQSV</sequence>
<dbReference type="eggNOG" id="ENOG502TIJE">
    <property type="taxonomic scope" value="Eukaryota"/>
</dbReference>
<dbReference type="Proteomes" id="UP000008281">
    <property type="component" value="Unassembled WGS sequence"/>
</dbReference>
<feature type="compositionally biased region" description="Basic and acidic residues" evidence="1">
    <location>
        <begin position="88"/>
        <end position="102"/>
    </location>
</feature>
<organism evidence="4">
    <name type="scientific">Caenorhabditis remanei</name>
    <name type="common">Caenorhabditis vulgaris</name>
    <dbReference type="NCBI Taxonomy" id="31234"/>
    <lineage>
        <taxon>Eukaryota</taxon>
        <taxon>Metazoa</taxon>
        <taxon>Ecdysozoa</taxon>
        <taxon>Nematoda</taxon>
        <taxon>Chromadorea</taxon>
        <taxon>Rhabditida</taxon>
        <taxon>Rhabditina</taxon>
        <taxon>Rhabditomorpha</taxon>
        <taxon>Rhabditoidea</taxon>
        <taxon>Rhabditidae</taxon>
        <taxon>Peloderinae</taxon>
        <taxon>Caenorhabditis</taxon>
    </lineage>
</organism>
<feature type="compositionally biased region" description="Polar residues" evidence="1">
    <location>
        <begin position="123"/>
        <end position="135"/>
    </location>
</feature>
<feature type="region of interest" description="Disordered" evidence="1">
    <location>
        <begin position="83"/>
        <end position="135"/>
    </location>
</feature>
<keyword evidence="2" id="KW-1133">Transmembrane helix</keyword>
<proteinExistence type="predicted"/>
<gene>
    <name evidence="3" type="ORF">CRE_30160</name>
</gene>
<dbReference type="HOGENOM" id="CLU_1887667_0_0_1"/>
<dbReference type="FunCoup" id="E3NE08">
    <property type="interactions" value="1084"/>
</dbReference>
<keyword evidence="2" id="KW-0812">Transmembrane</keyword>
<evidence type="ECO:0000313" key="3">
    <source>
        <dbReference type="EMBL" id="EFO94244.1"/>
    </source>
</evidence>
<name>E3NE08_CAERE</name>
<evidence type="ECO:0000256" key="2">
    <source>
        <dbReference type="SAM" id="Phobius"/>
    </source>
</evidence>
<evidence type="ECO:0000256" key="1">
    <source>
        <dbReference type="SAM" id="MobiDB-lite"/>
    </source>
</evidence>
<accession>E3NE08</accession>
<feature type="transmembrane region" description="Helical" evidence="2">
    <location>
        <begin position="39"/>
        <end position="69"/>
    </location>
</feature>
<protein>
    <submittedName>
        <fullName evidence="3">Uncharacterized protein</fullName>
    </submittedName>
</protein>